<organism evidence="2">
    <name type="scientific">Caulobacter sp. 73W</name>
    <dbReference type="NCBI Taxonomy" id="3161137"/>
    <lineage>
        <taxon>Bacteria</taxon>
        <taxon>Pseudomonadati</taxon>
        <taxon>Pseudomonadota</taxon>
        <taxon>Alphaproteobacteria</taxon>
        <taxon>Caulobacterales</taxon>
        <taxon>Caulobacteraceae</taxon>
        <taxon>Caulobacter</taxon>
    </lineage>
</organism>
<dbReference type="GO" id="GO:0050355">
    <property type="term" value="F:inorganic triphosphate phosphatase activity"/>
    <property type="evidence" value="ECO:0007669"/>
    <property type="project" value="InterPro"/>
</dbReference>
<dbReference type="AlphaFoldDB" id="A0AB39KPV2"/>
<name>A0AB39KPV2_9CAUL</name>
<reference evidence="2" key="1">
    <citation type="submission" date="2024-06" db="EMBL/GenBank/DDBJ databases">
        <title>Caulobacter inopinatus, sp. nov.</title>
        <authorList>
            <person name="Donachie S.P."/>
        </authorList>
    </citation>
    <scope>NUCLEOTIDE SEQUENCE</scope>
    <source>
        <strain evidence="2">73W</strain>
    </source>
</reference>
<accession>A0AB39KPV2</accession>
<dbReference type="Pfam" id="PF01928">
    <property type="entry name" value="CYTH"/>
    <property type="match status" value="1"/>
</dbReference>
<dbReference type="GO" id="GO:0046872">
    <property type="term" value="F:metal ion binding"/>
    <property type="evidence" value="ECO:0007669"/>
    <property type="project" value="TreeGrafter"/>
</dbReference>
<dbReference type="Gene3D" id="2.40.320.10">
    <property type="entry name" value="Hypothetical Protein Pfu-838710-001"/>
    <property type="match status" value="1"/>
</dbReference>
<dbReference type="EMBL" id="CP158375">
    <property type="protein sequence ID" value="XDO95577.1"/>
    <property type="molecule type" value="Genomic_DNA"/>
</dbReference>
<dbReference type="PANTHER" id="PTHR39569">
    <property type="entry name" value="INORGANIC TRIPHOSPHATASE"/>
    <property type="match status" value="1"/>
</dbReference>
<dbReference type="PANTHER" id="PTHR39569:SF1">
    <property type="entry name" value="INORGANIC TRIPHOSPHATASE"/>
    <property type="match status" value="1"/>
</dbReference>
<sequence length="197" mass="21771">MTEWGMPEQEIELKFEVDRIAFDIVRAAFPDVDFSEKQLTSTYFDTHDQALRRAGLTLRVRTGDGGSKQTLKGPGSGGSVFARDEWEAASGDAPDDAFLMDTPAPGVLRGKPILPLFRIENRRVMGLVELPQGTVEIAMDDAEAVAGDRRQPFIELELELKSGSEAALETVALRLRRLVEMHPSQLGKGERGYRLLA</sequence>
<gene>
    <name evidence="2" type="ORF">ABOZ73_12250</name>
</gene>
<proteinExistence type="predicted"/>
<feature type="domain" description="CYTH" evidence="1">
    <location>
        <begin position="8"/>
        <end position="197"/>
    </location>
</feature>
<dbReference type="RefSeq" id="WP_369058425.1">
    <property type="nucleotide sequence ID" value="NZ_CP158375.1"/>
</dbReference>
<dbReference type="PROSITE" id="PS51707">
    <property type="entry name" value="CYTH"/>
    <property type="match status" value="1"/>
</dbReference>
<dbReference type="InterPro" id="IPR033469">
    <property type="entry name" value="CYTH-like_dom_sf"/>
</dbReference>
<evidence type="ECO:0000259" key="1">
    <source>
        <dbReference type="PROSITE" id="PS51707"/>
    </source>
</evidence>
<dbReference type="SMART" id="SM01118">
    <property type="entry name" value="CYTH"/>
    <property type="match status" value="1"/>
</dbReference>
<protein>
    <submittedName>
        <fullName evidence="2">CYTH domain-containing protein</fullName>
    </submittedName>
</protein>
<dbReference type="InterPro" id="IPR023577">
    <property type="entry name" value="CYTH_domain"/>
</dbReference>
<evidence type="ECO:0000313" key="2">
    <source>
        <dbReference type="EMBL" id="XDO95577.1"/>
    </source>
</evidence>
<dbReference type="CDD" id="cd07756">
    <property type="entry name" value="CYTH-like_Pase_CHAD"/>
    <property type="match status" value="1"/>
</dbReference>
<dbReference type="InterPro" id="IPR039013">
    <property type="entry name" value="YgiF"/>
</dbReference>
<dbReference type="SUPFAM" id="SSF55154">
    <property type="entry name" value="CYTH-like phosphatases"/>
    <property type="match status" value="1"/>
</dbReference>